<dbReference type="InterPro" id="IPR043519">
    <property type="entry name" value="NT_sf"/>
</dbReference>
<dbReference type="Pfam" id="PF01743">
    <property type="entry name" value="PolyA_pol"/>
    <property type="match status" value="2"/>
</dbReference>
<dbReference type="EMBL" id="DQWE01000082">
    <property type="protein sequence ID" value="HDI82521.1"/>
    <property type="molecule type" value="Genomic_DNA"/>
</dbReference>
<dbReference type="CDD" id="cd05398">
    <property type="entry name" value="NT_ClassII-CCAase"/>
    <property type="match status" value="1"/>
</dbReference>
<dbReference type="SUPFAM" id="SSF81301">
    <property type="entry name" value="Nucleotidyltransferase"/>
    <property type="match status" value="1"/>
</dbReference>
<dbReference type="Gene3D" id="1.10.3090.10">
    <property type="entry name" value="cca-adding enzyme, domain 2"/>
    <property type="match status" value="1"/>
</dbReference>
<organism evidence="11">
    <name type="scientific">candidate division WOR-3 bacterium</name>
    <dbReference type="NCBI Taxonomy" id="2052148"/>
    <lineage>
        <taxon>Bacteria</taxon>
        <taxon>Bacteria division WOR-3</taxon>
    </lineage>
</organism>
<dbReference type="SUPFAM" id="SSF81891">
    <property type="entry name" value="Poly A polymerase C-terminal region-like"/>
    <property type="match status" value="1"/>
</dbReference>
<dbReference type="PANTHER" id="PTHR47545">
    <property type="entry name" value="MULTIFUNCTIONAL CCA PROTEIN"/>
    <property type="match status" value="1"/>
</dbReference>
<evidence type="ECO:0000313" key="11">
    <source>
        <dbReference type="EMBL" id="HDI82521.1"/>
    </source>
</evidence>
<keyword evidence="1 9" id="KW-0808">Transferase</keyword>
<evidence type="ECO:0000259" key="10">
    <source>
        <dbReference type="Pfam" id="PF01743"/>
    </source>
</evidence>
<gene>
    <name evidence="11" type="ORF">ENF18_01860</name>
</gene>
<evidence type="ECO:0000256" key="4">
    <source>
        <dbReference type="ARBA" id="ARBA00022723"/>
    </source>
</evidence>
<protein>
    <submittedName>
        <fullName evidence="11">CCA tRNA nucleotidyltransferase</fullName>
    </submittedName>
</protein>
<keyword evidence="6" id="KW-0067">ATP-binding</keyword>
<feature type="domain" description="Poly A polymerase head" evidence="10">
    <location>
        <begin position="30"/>
        <end position="69"/>
    </location>
</feature>
<reference evidence="11" key="1">
    <citation type="journal article" date="2020" name="mSystems">
        <title>Genome- and Community-Level Interaction Insights into Carbon Utilization and Element Cycling Functions of Hydrothermarchaeota in Hydrothermal Sediment.</title>
        <authorList>
            <person name="Zhou Z."/>
            <person name="Liu Y."/>
            <person name="Xu W."/>
            <person name="Pan J."/>
            <person name="Luo Z.H."/>
            <person name="Li M."/>
        </authorList>
    </citation>
    <scope>NUCLEOTIDE SEQUENCE [LARGE SCALE GENOMIC DNA]</scope>
    <source>
        <strain evidence="11">HyVt-102</strain>
    </source>
</reference>
<dbReference type="GO" id="GO:0005524">
    <property type="term" value="F:ATP binding"/>
    <property type="evidence" value="ECO:0007669"/>
    <property type="project" value="UniProtKB-KW"/>
</dbReference>
<dbReference type="GO" id="GO:0016779">
    <property type="term" value="F:nucleotidyltransferase activity"/>
    <property type="evidence" value="ECO:0007669"/>
    <property type="project" value="UniProtKB-KW"/>
</dbReference>
<evidence type="ECO:0000256" key="3">
    <source>
        <dbReference type="ARBA" id="ARBA00022695"/>
    </source>
</evidence>
<keyword evidence="4" id="KW-0479">Metal-binding</keyword>
<comment type="caution">
    <text evidence="11">The sequence shown here is derived from an EMBL/GenBank/DDBJ whole genome shotgun (WGS) entry which is preliminary data.</text>
</comment>
<evidence type="ECO:0000256" key="1">
    <source>
        <dbReference type="ARBA" id="ARBA00022679"/>
    </source>
</evidence>
<comment type="similarity">
    <text evidence="9">Belongs to the tRNA nucleotidyltransferase/poly(A) polymerase family.</text>
</comment>
<name>A0A7C0ZDR5_UNCW3</name>
<evidence type="ECO:0000256" key="6">
    <source>
        <dbReference type="ARBA" id="ARBA00022840"/>
    </source>
</evidence>
<accession>A0A7C0ZDR5</accession>
<dbReference type="PANTHER" id="PTHR47545:SF1">
    <property type="entry name" value="MULTIFUNCTIONAL CCA PROTEIN"/>
    <property type="match status" value="1"/>
</dbReference>
<keyword evidence="3" id="KW-0548">Nucleotidyltransferase</keyword>
<dbReference type="Gene3D" id="3.30.460.10">
    <property type="entry name" value="Beta Polymerase, domain 2"/>
    <property type="match status" value="2"/>
</dbReference>
<dbReference type="Proteomes" id="UP000885847">
    <property type="component" value="Unassembled WGS sequence"/>
</dbReference>
<evidence type="ECO:0000256" key="9">
    <source>
        <dbReference type="RuleBase" id="RU003953"/>
    </source>
</evidence>
<evidence type="ECO:0000256" key="7">
    <source>
        <dbReference type="ARBA" id="ARBA00022842"/>
    </source>
</evidence>
<dbReference type="InterPro" id="IPR050124">
    <property type="entry name" value="tRNA_CCA-adding_enzyme"/>
</dbReference>
<evidence type="ECO:0000256" key="5">
    <source>
        <dbReference type="ARBA" id="ARBA00022741"/>
    </source>
</evidence>
<feature type="domain" description="Poly A polymerase head" evidence="10">
    <location>
        <begin position="95"/>
        <end position="134"/>
    </location>
</feature>
<dbReference type="GO" id="GO:0003723">
    <property type="term" value="F:RNA binding"/>
    <property type="evidence" value="ECO:0007669"/>
    <property type="project" value="UniProtKB-KW"/>
</dbReference>
<keyword evidence="7" id="KW-0460">Magnesium</keyword>
<keyword evidence="8 9" id="KW-0694">RNA-binding</keyword>
<proteinExistence type="inferred from homology"/>
<keyword evidence="2" id="KW-0819">tRNA processing</keyword>
<dbReference type="GO" id="GO:0046872">
    <property type="term" value="F:metal ion binding"/>
    <property type="evidence" value="ECO:0007669"/>
    <property type="project" value="UniProtKB-KW"/>
</dbReference>
<sequence length="461" mass="52877">MAGLKPYLERKLLSHPLVRRVIPYKKEFSIYIVGGTIRDFLLGKSPVDLDIVVKGDGKAFAEKLGKVIPLKKELDEWRVVFKDGFIDVLGIDVPIEEDLKRRDFTINSMAYHLNTGSFFDPMNGIKDLENNTLRVNGEGNIISDPIRILRGLRISSELGLGIEDETMRLFRVHAQKIRNSAGERIHQELVLFFSSDNTGDYIVPEVFDALFPGFMEMERIGGGRHTSVNLLEHSILSLKFLEKCIQEKSPFEGFWKKIDEYIRNKGYLLKIFTLLHDIKKPETFSEDEDGNVHFYGHDELGAQWFYDVGKSLRFSKKEIEYVSRMIKNHMWLHLLSSQPEITERAKRRMIFKLGEDVMGLAIFSYADSMASGGVEVERVVKAGEEVLSYYFTSKREIKKILYGRDIIKEFGLEPGPFIGHLLARVQSAYEDGYVKTKEEAIEYVRKILVEEGIIKGGMKDA</sequence>
<dbReference type="InterPro" id="IPR002646">
    <property type="entry name" value="PolA_pol_head_dom"/>
</dbReference>
<dbReference type="GO" id="GO:0008033">
    <property type="term" value="P:tRNA processing"/>
    <property type="evidence" value="ECO:0007669"/>
    <property type="project" value="UniProtKB-KW"/>
</dbReference>
<evidence type="ECO:0000256" key="8">
    <source>
        <dbReference type="ARBA" id="ARBA00022884"/>
    </source>
</evidence>
<keyword evidence="5" id="KW-0547">Nucleotide-binding</keyword>
<evidence type="ECO:0000256" key="2">
    <source>
        <dbReference type="ARBA" id="ARBA00022694"/>
    </source>
</evidence>
<dbReference type="AlphaFoldDB" id="A0A7C0ZDR5"/>